<evidence type="ECO:0000313" key="1">
    <source>
        <dbReference type="EMBL" id="CEK70531.1"/>
    </source>
</evidence>
<proteinExistence type="predicted"/>
<name>A0A0B6ZRT9_9EUPU</name>
<dbReference type="EMBL" id="HACG01023666">
    <property type="protein sequence ID" value="CEK70531.1"/>
    <property type="molecule type" value="Transcribed_RNA"/>
</dbReference>
<feature type="non-terminal residue" evidence="1">
    <location>
        <position position="68"/>
    </location>
</feature>
<gene>
    <name evidence="1" type="primary">ORF74540</name>
</gene>
<protein>
    <submittedName>
        <fullName evidence="1">Uncharacterized protein</fullName>
    </submittedName>
</protein>
<dbReference type="AlphaFoldDB" id="A0A0B6ZRT9"/>
<organism evidence="1">
    <name type="scientific">Arion vulgaris</name>
    <dbReference type="NCBI Taxonomy" id="1028688"/>
    <lineage>
        <taxon>Eukaryota</taxon>
        <taxon>Metazoa</taxon>
        <taxon>Spiralia</taxon>
        <taxon>Lophotrochozoa</taxon>
        <taxon>Mollusca</taxon>
        <taxon>Gastropoda</taxon>
        <taxon>Heterobranchia</taxon>
        <taxon>Euthyneura</taxon>
        <taxon>Panpulmonata</taxon>
        <taxon>Eupulmonata</taxon>
        <taxon>Stylommatophora</taxon>
        <taxon>Helicina</taxon>
        <taxon>Arionoidea</taxon>
        <taxon>Arionidae</taxon>
        <taxon>Arion</taxon>
    </lineage>
</organism>
<accession>A0A0B6ZRT9</accession>
<reference evidence="1" key="1">
    <citation type="submission" date="2014-12" db="EMBL/GenBank/DDBJ databases">
        <title>Insight into the proteome of Arion vulgaris.</title>
        <authorList>
            <person name="Aradska J."/>
            <person name="Bulat T."/>
            <person name="Smidak R."/>
            <person name="Sarate P."/>
            <person name="Gangsoo J."/>
            <person name="Sialana F."/>
            <person name="Bilban M."/>
            <person name="Lubec G."/>
        </authorList>
    </citation>
    <scope>NUCLEOTIDE SEQUENCE</scope>
    <source>
        <tissue evidence="1">Skin</tissue>
    </source>
</reference>
<sequence>MTPQKWHATFSKNPRDLLRKLHVTRPRFKPTTLRTQDKHLNCFAIKASQSPFSLESPMSMPLGSGVDL</sequence>